<evidence type="ECO:0000313" key="1">
    <source>
        <dbReference type="EMBL" id="GEM76327.1"/>
    </source>
</evidence>
<protein>
    <recommendedName>
        <fullName evidence="3">Outer membrane protein beta-barrel domain-containing protein</fullName>
    </recommendedName>
</protein>
<dbReference type="Proteomes" id="UP000321922">
    <property type="component" value="Unassembled WGS sequence"/>
</dbReference>
<keyword evidence="2" id="KW-1185">Reference proteome</keyword>
<gene>
    <name evidence="1" type="ORF">VSA01S_24390</name>
</gene>
<organism evidence="1 2">
    <name type="scientific">Vibrio sagamiensis NBRC 104589</name>
    <dbReference type="NCBI Taxonomy" id="1219064"/>
    <lineage>
        <taxon>Bacteria</taxon>
        <taxon>Pseudomonadati</taxon>
        <taxon>Pseudomonadota</taxon>
        <taxon>Gammaproteobacteria</taxon>
        <taxon>Vibrionales</taxon>
        <taxon>Vibrionaceae</taxon>
        <taxon>Vibrio</taxon>
    </lineage>
</organism>
<dbReference type="SUPFAM" id="SSF56925">
    <property type="entry name" value="OMPA-like"/>
    <property type="match status" value="1"/>
</dbReference>
<reference evidence="1 2" key="1">
    <citation type="submission" date="2019-07" db="EMBL/GenBank/DDBJ databases">
        <title>Whole genome shotgun sequence of Vibrio sagamiensis NBRC 104589.</title>
        <authorList>
            <person name="Hosoyama A."/>
            <person name="Uohara A."/>
            <person name="Ohji S."/>
            <person name="Ichikawa N."/>
        </authorList>
    </citation>
    <scope>NUCLEOTIDE SEQUENCE [LARGE SCALE GENOMIC DNA]</scope>
    <source>
        <strain evidence="1 2">NBRC 104589</strain>
    </source>
</reference>
<proteinExistence type="predicted"/>
<evidence type="ECO:0008006" key="3">
    <source>
        <dbReference type="Google" id="ProtNLM"/>
    </source>
</evidence>
<sequence length="141" mass="15587">MKLLNRMEIMKKILVLATLLPGLSMAKGQMEGLEVGMAMDQGLSVVIEANDQYRGTVGNDGIAFDYIALRGSFANKMPFTWYVGAGAWNEWDDGFGLRAPLGLDWNFAKQWNLYGQVHPELDLNDDLDLHIGAAVGITYGF</sequence>
<accession>A0A511QGI7</accession>
<evidence type="ECO:0000313" key="2">
    <source>
        <dbReference type="Proteomes" id="UP000321922"/>
    </source>
</evidence>
<name>A0A511QGI7_9VIBR</name>
<dbReference type="EMBL" id="BJXJ01000023">
    <property type="protein sequence ID" value="GEM76327.1"/>
    <property type="molecule type" value="Genomic_DNA"/>
</dbReference>
<comment type="caution">
    <text evidence="1">The sequence shown here is derived from an EMBL/GenBank/DDBJ whole genome shotgun (WGS) entry which is preliminary data.</text>
</comment>
<dbReference type="InterPro" id="IPR011250">
    <property type="entry name" value="OMP/PagP_B-barrel"/>
</dbReference>
<dbReference type="AlphaFoldDB" id="A0A511QGI7"/>